<dbReference type="PRINTS" id="PR00364">
    <property type="entry name" value="DISEASERSIST"/>
</dbReference>
<dbReference type="InterPro" id="IPR042197">
    <property type="entry name" value="Apaf_helical"/>
</dbReference>
<dbReference type="SUPFAM" id="SSF52540">
    <property type="entry name" value="P-loop containing nucleoside triphosphate hydrolases"/>
    <property type="match status" value="1"/>
</dbReference>
<feature type="domain" description="Disease resistance protein At4g27190-like leucine-rich repeats" evidence="9">
    <location>
        <begin position="965"/>
        <end position="1106"/>
    </location>
</feature>
<evidence type="ECO:0000256" key="6">
    <source>
        <dbReference type="ARBA" id="ARBA00022840"/>
    </source>
</evidence>
<protein>
    <recommendedName>
        <fullName evidence="12">NB-ARC domain-containing protein</fullName>
    </recommendedName>
</protein>
<dbReference type="GO" id="GO:0005524">
    <property type="term" value="F:ATP binding"/>
    <property type="evidence" value="ECO:0007669"/>
    <property type="project" value="UniProtKB-KW"/>
</dbReference>
<dbReference type="InterPro" id="IPR027417">
    <property type="entry name" value="P-loop_NTPase"/>
</dbReference>
<dbReference type="InterPro" id="IPR050905">
    <property type="entry name" value="Plant_NBS-LRR"/>
</dbReference>
<evidence type="ECO:0000313" key="11">
    <source>
        <dbReference type="Proteomes" id="UP001188597"/>
    </source>
</evidence>
<feature type="domain" description="Disease resistance protein At4g27190-like leucine-rich repeats" evidence="9">
    <location>
        <begin position="772"/>
        <end position="898"/>
    </location>
</feature>
<dbReference type="PANTHER" id="PTHR33463:SF198">
    <property type="entry name" value="RPP4C3"/>
    <property type="match status" value="1"/>
</dbReference>
<comment type="similarity">
    <text evidence="1">Belongs to the disease resistance NB-LRR family.</text>
</comment>
<evidence type="ECO:0000259" key="8">
    <source>
        <dbReference type="Pfam" id="PF00931"/>
    </source>
</evidence>
<reference evidence="10" key="1">
    <citation type="submission" date="2022-12" db="EMBL/GenBank/DDBJ databases">
        <title>Draft genome assemblies for two species of Escallonia (Escalloniales).</title>
        <authorList>
            <person name="Chanderbali A."/>
            <person name="Dervinis C."/>
            <person name="Anghel I."/>
            <person name="Soltis D."/>
            <person name="Soltis P."/>
            <person name="Zapata F."/>
        </authorList>
    </citation>
    <scope>NUCLEOTIDE SEQUENCE</scope>
    <source>
        <strain evidence="10">UCBG64.0493</strain>
        <tissue evidence="10">Leaf</tissue>
    </source>
</reference>
<dbReference type="Pfam" id="PF23247">
    <property type="entry name" value="LRR_RPS2"/>
    <property type="match status" value="2"/>
</dbReference>
<evidence type="ECO:0000259" key="9">
    <source>
        <dbReference type="Pfam" id="PF23247"/>
    </source>
</evidence>
<dbReference type="PANTHER" id="PTHR33463">
    <property type="entry name" value="NB-ARC DOMAIN-CONTAINING PROTEIN-RELATED"/>
    <property type="match status" value="1"/>
</dbReference>
<dbReference type="GO" id="GO:0006952">
    <property type="term" value="P:defense response"/>
    <property type="evidence" value="ECO:0007669"/>
    <property type="project" value="UniProtKB-KW"/>
</dbReference>
<dbReference type="Pfam" id="PF03987">
    <property type="entry name" value="Autophagy_act_C"/>
    <property type="match status" value="1"/>
</dbReference>
<dbReference type="FunFam" id="3.40.50.300:FF:001091">
    <property type="entry name" value="Probable disease resistance protein At1g61300"/>
    <property type="match status" value="1"/>
</dbReference>
<dbReference type="InterPro" id="IPR036388">
    <property type="entry name" value="WH-like_DNA-bd_sf"/>
</dbReference>
<dbReference type="Gene3D" id="3.80.10.10">
    <property type="entry name" value="Ribonuclease Inhibitor"/>
    <property type="match status" value="3"/>
</dbReference>
<evidence type="ECO:0000256" key="4">
    <source>
        <dbReference type="ARBA" id="ARBA00022786"/>
    </source>
</evidence>
<keyword evidence="2" id="KW-0433">Leucine-rich repeat</keyword>
<dbReference type="GO" id="GO:0043531">
    <property type="term" value="F:ADP binding"/>
    <property type="evidence" value="ECO:0007669"/>
    <property type="project" value="InterPro"/>
</dbReference>
<evidence type="ECO:0008006" key="12">
    <source>
        <dbReference type="Google" id="ProtNLM"/>
    </source>
</evidence>
<evidence type="ECO:0000313" key="10">
    <source>
        <dbReference type="EMBL" id="KAK3028548.1"/>
    </source>
</evidence>
<keyword evidence="11" id="KW-1185">Reference proteome</keyword>
<keyword evidence="7" id="KW-0072">Autophagy</keyword>
<comment type="caution">
    <text evidence="10">The sequence shown here is derived from an EMBL/GenBank/DDBJ whole genome shotgun (WGS) entry which is preliminary data.</text>
</comment>
<evidence type="ECO:0000256" key="1">
    <source>
        <dbReference type="ARBA" id="ARBA00008894"/>
    </source>
</evidence>
<dbReference type="Gene3D" id="1.10.8.430">
    <property type="entry name" value="Helical domain of apoptotic protease-activating factors"/>
    <property type="match status" value="1"/>
</dbReference>
<dbReference type="InterPro" id="IPR057135">
    <property type="entry name" value="At4g27190-like_LRR"/>
</dbReference>
<evidence type="ECO:0000256" key="7">
    <source>
        <dbReference type="ARBA" id="ARBA00023006"/>
    </source>
</evidence>
<name>A0AA88WK26_9ASTE</name>
<dbReference type="InterPro" id="IPR032675">
    <property type="entry name" value="LRR_dom_sf"/>
</dbReference>
<proteinExistence type="inferred from homology"/>
<keyword evidence="5" id="KW-0611">Plant defense</keyword>
<keyword evidence="6" id="KW-0067">ATP-binding</keyword>
<gene>
    <name evidence="10" type="ORF">RJ639_039070</name>
</gene>
<dbReference type="Gene3D" id="3.40.50.300">
    <property type="entry name" value="P-loop containing nucleotide triphosphate hydrolases"/>
    <property type="match status" value="1"/>
</dbReference>
<keyword evidence="6" id="KW-0547">Nucleotide-binding</keyword>
<dbReference type="Pfam" id="PF00931">
    <property type="entry name" value="NB-ARC"/>
    <property type="match status" value="1"/>
</dbReference>
<dbReference type="GO" id="GO:0006914">
    <property type="term" value="P:autophagy"/>
    <property type="evidence" value="ECO:0007669"/>
    <property type="project" value="UniProtKB-KW"/>
</dbReference>
<dbReference type="GO" id="GO:0019787">
    <property type="term" value="F:ubiquitin-like protein transferase activity"/>
    <property type="evidence" value="ECO:0007669"/>
    <property type="project" value="InterPro"/>
</dbReference>
<dbReference type="InterPro" id="IPR007135">
    <property type="entry name" value="Atg3/Atg10"/>
</dbReference>
<dbReference type="EMBL" id="JAVXUP010000414">
    <property type="protein sequence ID" value="KAK3028548.1"/>
    <property type="molecule type" value="Genomic_DNA"/>
</dbReference>
<dbReference type="Gene3D" id="1.10.10.10">
    <property type="entry name" value="Winged helix-like DNA-binding domain superfamily/Winged helix DNA-binding domain"/>
    <property type="match status" value="1"/>
</dbReference>
<evidence type="ECO:0000256" key="2">
    <source>
        <dbReference type="ARBA" id="ARBA00022614"/>
    </source>
</evidence>
<dbReference type="InterPro" id="IPR002182">
    <property type="entry name" value="NB-ARC"/>
</dbReference>
<evidence type="ECO:0000256" key="3">
    <source>
        <dbReference type="ARBA" id="ARBA00022737"/>
    </source>
</evidence>
<dbReference type="SUPFAM" id="SSF52058">
    <property type="entry name" value="L domain-like"/>
    <property type="match status" value="2"/>
</dbReference>
<dbReference type="Proteomes" id="UP001188597">
    <property type="component" value="Unassembled WGS sequence"/>
</dbReference>
<organism evidence="10 11">
    <name type="scientific">Escallonia herrerae</name>
    <dbReference type="NCBI Taxonomy" id="1293975"/>
    <lineage>
        <taxon>Eukaryota</taxon>
        <taxon>Viridiplantae</taxon>
        <taxon>Streptophyta</taxon>
        <taxon>Embryophyta</taxon>
        <taxon>Tracheophyta</taxon>
        <taxon>Spermatophyta</taxon>
        <taxon>Magnoliopsida</taxon>
        <taxon>eudicotyledons</taxon>
        <taxon>Gunneridae</taxon>
        <taxon>Pentapetalae</taxon>
        <taxon>asterids</taxon>
        <taxon>campanulids</taxon>
        <taxon>Escalloniales</taxon>
        <taxon>Escalloniaceae</taxon>
        <taxon>Escallonia</taxon>
    </lineage>
</organism>
<feature type="domain" description="NB-ARC" evidence="8">
    <location>
        <begin position="164"/>
        <end position="320"/>
    </location>
</feature>
<evidence type="ECO:0000256" key="5">
    <source>
        <dbReference type="ARBA" id="ARBA00022821"/>
    </source>
</evidence>
<keyword evidence="4" id="KW-0833">Ubl conjugation pathway</keyword>
<accession>A0AA88WK26</accession>
<keyword evidence="3" id="KW-0677">Repeat</keyword>
<sequence length="1422" mass="161164">MAGDIGSSFLTKVAEYMVAPVGRQFKYLLYSNSNIEDLNDQVIDLENMRAGVQLSVNAAQRNVEVIGSDVEAWLNEVENIKKEANRILEGRDKVKNSPWWSPNLRQRYVLGRKATKKTEVVTKLQGKGNKYTKLSYPTPPTEIISALTNNSVGFESRISTTKNIIKAMKDDEISIIGICGMGGVGKTTMAKEVREILKVENIFHESFIVVVSQSLDIKKIQGQLAEKLDLHFWETTIPGRADKLRARLSTGLKSLIIFDDVWEGLDLNEVGIPLGGVNKCKIILTSRDENVCLAMGSQRNFTVQVLMAQEAWNLFKDMAGDCVDTSDLHSIAKEVVRECGGLPIAIVTLGKALKYRKKHAWDDVLQQLQKCSITNIPEMENKVYASIELSYKYLKGNQARSLLLLCCLFPEDEDIPNEYLVRYWVGLRLFNDVETLTESRNRVETLLDELKSCFLLLDVGEGYVKMHDVVRDACLLIASKGEHKYMVRQDNKLQEWPKNDSYQPYTAISLMSDEVQVLATGLDCPQLKLLRLICGQGSLNVSRDFFQGMNRLDVFDFKGVLTESLPPSLQFLRNLRTLCLNFCYIRSDIALIGSLKKLKILSFFGSKLDIGMLPTEIGKLSNLRLLDLRCTYGPCRIPSIVFSSLNKLEELYVGYYFRKSDISYEDHAIISNLNLLSSLKTLQIWLPHELLRSIHKTCFNNLTRFELSVYREDMRQSSTMLRNVWGHQFQNKVMLDRMFMQDLHATKVCALLRQTEVLYLRVPDLKNLVKELEQEGFVKLRTLQMSSCSEVKYLLDAKGSIPRSTFINLEELELEGMDSLREICYGNLPAESFGRLEVVRLNDLPALGHLWKAPIQPPALSNLKFLTIRYCGAISSLFQKSVAKCLVQIEDLNVFSCNMMKELVSEESGDEHSEKIEFPKLKFLMLSDLPKLRTFYPDSAIDKQPFLNQQVLLPSMETLDIAALDNLVQIFGAQVQTGSLHKLRVMRLNNCDKLLNVAVSDSIRVLPNLVELEVKFCSSLESVFDFEGLRVLEEDAQAMLSQLETLKLSNLSLLSDICKKVPKETQCFQNLRSLHIDCCNSLRYLLSYALAKLLLNLQNIRLKECEMIEEIITGEEGSSETCVMSGVVFPQLRILELEDLNNLRLFCASTHNFEFPLLDKVLIRNCPSMNTFCSGLVSAPKLDQLNVGNDQRVRMDNLNNAIHRMKEKELERSEFKERGILNMSEFIDAGDHLIASSPNWSWETKRRHVLIARCVFCLRRAASVEAKSKTTAILGSDSNDPLIGSGSPNESPVEWYEAHDDNIAGPRTYDVTITYDRDEGTPRLWLKGYDASGWLLDPKDMLEDVIEDIGRAQGEPMKKIIHDLVSSAEVHKYLRLLLDCMAPIIPTIETFLSAQKYLAPFLSELPVSLSSTPSLTGHKKYG</sequence>